<dbReference type="InterPro" id="IPR051199">
    <property type="entry name" value="LPS_LOS_Heptosyltrfase"/>
</dbReference>
<dbReference type="EMBL" id="JAQQCL010000001">
    <property type="protein sequence ID" value="MFM0714897.1"/>
    <property type="molecule type" value="Genomic_DNA"/>
</dbReference>
<dbReference type="PANTHER" id="PTHR30160:SF23">
    <property type="match status" value="1"/>
</dbReference>
<keyword evidence="2" id="KW-0808">Transferase</keyword>
<evidence type="ECO:0000256" key="1">
    <source>
        <dbReference type="ARBA" id="ARBA00022676"/>
    </source>
</evidence>
<reference evidence="3 4" key="1">
    <citation type="journal article" date="2024" name="Chem. Sci.">
        <title>Discovery of megapolipeptins by genome mining of a Burkholderiales bacteria collection.</title>
        <authorList>
            <person name="Paulo B.S."/>
            <person name="Recchia M.J.J."/>
            <person name="Lee S."/>
            <person name="Fergusson C.H."/>
            <person name="Romanowski S.B."/>
            <person name="Hernandez A."/>
            <person name="Krull N."/>
            <person name="Liu D.Y."/>
            <person name="Cavanagh H."/>
            <person name="Bos A."/>
            <person name="Gray C.A."/>
            <person name="Murphy B.T."/>
            <person name="Linington R.G."/>
            <person name="Eustaquio A.S."/>
        </authorList>
    </citation>
    <scope>NUCLEOTIDE SEQUENCE [LARGE SCALE GENOMIC DNA]</scope>
    <source>
        <strain evidence="3 4">RL17-350-BIC-E</strain>
    </source>
</reference>
<proteinExistence type="predicted"/>
<dbReference type="Pfam" id="PF01075">
    <property type="entry name" value="Glyco_transf_9"/>
    <property type="match status" value="1"/>
</dbReference>
<protein>
    <submittedName>
        <fullName evidence="3">Glycosyltransferase family 9 protein</fullName>
    </submittedName>
</protein>
<comment type="caution">
    <text evidence="3">The sequence shown here is derived from an EMBL/GenBank/DDBJ whole genome shotgun (WGS) entry which is preliminary data.</text>
</comment>
<name>A0ABW9E5K0_9BURK</name>
<keyword evidence="1" id="KW-0328">Glycosyltransferase</keyword>
<gene>
    <name evidence="3" type="ORF">PQQ73_00960</name>
</gene>
<dbReference type="SUPFAM" id="SSF53756">
    <property type="entry name" value="UDP-Glycosyltransferase/glycogen phosphorylase"/>
    <property type="match status" value="1"/>
</dbReference>
<dbReference type="Gene3D" id="3.40.50.2000">
    <property type="entry name" value="Glycogen Phosphorylase B"/>
    <property type="match status" value="1"/>
</dbReference>
<sequence length="308" mass="35096">MTPMPLSATVDGRSPRVAVVMSNALGDTLVLMVAVQNCLRNGIDITVFGRQACALRRWFPGVTIHPIPHREHGAAWLVCYDVVIQMHRHQPVPDLTAAHPNVLYLDSVELDDRPGCMAERFAGFCREELGLSHVGTDNGITPPPSLQHRRHRRRVVIHPEASTDDKRWRRARFIKLAHRLREHGYDVHFVIAPHERERWKELGTSALHAATFHDLHELACWLYESGWFIGNDSGVGHLASNLGIPTLSLFRRRRVAQRWRPGWGAGHVVLPWQWVPGAWLKEKLWRQTLTCARVLAGFHRMVRECEAG</sequence>
<keyword evidence="4" id="KW-1185">Reference proteome</keyword>
<accession>A0ABW9E5K0</accession>
<dbReference type="InterPro" id="IPR002201">
    <property type="entry name" value="Glyco_trans_9"/>
</dbReference>
<evidence type="ECO:0000256" key="2">
    <source>
        <dbReference type="ARBA" id="ARBA00022679"/>
    </source>
</evidence>
<organism evidence="3 4">
    <name type="scientific">Paraburkholderia strydomiana</name>
    <dbReference type="NCBI Taxonomy" id="1245417"/>
    <lineage>
        <taxon>Bacteria</taxon>
        <taxon>Pseudomonadati</taxon>
        <taxon>Pseudomonadota</taxon>
        <taxon>Betaproteobacteria</taxon>
        <taxon>Burkholderiales</taxon>
        <taxon>Burkholderiaceae</taxon>
        <taxon>Paraburkholderia</taxon>
    </lineage>
</organism>
<dbReference type="PANTHER" id="PTHR30160">
    <property type="entry name" value="TETRAACYLDISACCHARIDE 4'-KINASE-RELATED"/>
    <property type="match status" value="1"/>
</dbReference>
<dbReference type="Proteomes" id="UP001629392">
    <property type="component" value="Unassembled WGS sequence"/>
</dbReference>
<dbReference type="RefSeq" id="WP_408151863.1">
    <property type="nucleotide sequence ID" value="NZ_JAQQCL010000001.1"/>
</dbReference>
<evidence type="ECO:0000313" key="4">
    <source>
        <dbReference type="Proteomes" id="UP001629392"/>
    </source>
</evidence>
<evidence type="ECO:0000313" key="3">
    <source>
        <dbReference type="EMBL" id="MFM0714897.1"/>
    </source>
</evidence>